<gene>
    <name evidence="5" type="ORF">Q783_10500</name>
</gene>
<dbReference type="PANTHER" id="PTHR33154">
    <property type="entry name" value="TRANSCRIPTIONAL REGULATOR, ARSR FAMILY"/>
    <property type="match status" value="1"/>
</dbReference>
<dbReference type="HOGENOM" id="CLU_1599748_0_0_9"/>
<dbReference type="PRINTS" id="PR00778">
    <property type="entry name" value="HTHARSR"/>
</dbReference>
<sequence length="166" mass="19242">MFKLINIIKSTPKFVNTNLFEVPFEGEHLESYMLTGTAFNGLIIWTNEQKESIKMNKQDYHRLKVEFDDIKDVLLALGDEKRQLIIIALLHQESCEGLRVTDLTDITELSRPAVSHHLKILKQAGIVDIRSEGTKNYYYLSNMAKEVSQLKELIEHVLVLLEEKER</sequence>
<proteinExistence type="predicted"/>
<dbReference type="AlphaFoldDB" id="U5SBD0"/>
<dbReference type="NCBIfam" id="NF033788">
    <property type="entry name" value="HTH_metalloreg"/>
    <property type="match status" value="1"/>
</dbReference>
<dbReference type="Pfam" id="PF01022">
    <property type="entry name" value="HTH_5"/>
    <property type="match status" value="1"/>
</dbReference>
<dbReference type="InterPro" id="IPR011991">
    <property type="entry name" value="ArsR-like_HTH"/>
</dbReference>
<dbReference type="PANTHER" id="PTHR33154:SF35">
    <property type="entry name" value="TRANSCRIPTIONAL REGULATOR, ARSR FAMILY"/>
    <property type="match status" value="1"/>
</dbReference>
<evidence type="ECO:0000313" key="6">
    <source>
        <dbReference type="Proteomes" id="UP000017469"/>
    </source>
</evidence>
<dbReference type="SMART" id="SM00418">
    <property type="entry name" value="HTH_ARSR"/>
    <property type="match status" value="1"/>
</dbReference>
<dbReference type="eggNOG" id="COG0640">
    <property type="taxonomic scope" value="Bacteria"/>
</dbReference>
<organism evidence="5 6">
    <name type="scientific">Carnobacterium inhibens subsp. gilichinskyi</name>
    <dbReference type="NCBI Taxonomy" id="1266845"/>
    <lineage>
        <taxon>Bacteria</taxon>
        <taxon>Bacillati</taxon>
        <taxon>Bacillota</taxon>
        <taxon>Bacilli</taxon>
        <taxon>Lactobacillales</taxon>
        <taxon>Carnobacteriaceae</taxon>
        <taxon>Carnobacterium</taxon>
    </lineage>
</organism>
<name>U5SBD0_9LACT</name>
<accession>U5SBD0</accession>
<feature type="domain" description="HTH arsR-type" evidence="4">
    <location>
        <begin position="63"/>
        <end position="165"/>
    </location>
</feature>
<protein>
    <submittedName>
        <fullName evidence="5">ArsR family transcriptional regulator</fullName>
    </submittedName>
</protein>
<keyword evidence="2" id="KW-0238">DNA-binding</keyword>
<dbReference type="EMBL" id="CP006812">
    <property type="protein sequence ID" value="AGY82584.1"/>
    <property type="molecule type" value="Genomic_DNA"/>
</dbReference>
<evidence type="ECO:0000256" key="3">
    <source>
        <dbReference type="ARBA" id="ARBA00023163"/>
    </source>
</evidence>
<dbReference type="PATRIC" id="fig|1266845.5.peg.1998"/>
<evidence type="ECO:0000259" key="4">
    <source>
        <dbReference type="PROSITE" id="PS50987"/>
    </source>
</evidence>
<dbReference type="PROSITE" id="PS50987">
    <property type="entry name" value="HTH_ARSR_2"/>
    <property type="match status" value="1"/>
</dbReference>
<dbReference type="InterPro" id="IPR036390">
    <property type="entry name" value="WH_DNA-bd_sf"/>
</dbReference>
<evidence type="ECO:0000256" key="2">
    <source>
        <dbReference type="ARBA" id="ARBA00023125"/>
    </source>
</evidence>
<evidence type="ECO:0000313" key="5">
    <source>
        <dbReference type="EMBL" id="AGY82584.1"/>
    </source>
</evidence>
<reference evidence="5 6" key="1">
    <citation type="journal article" date="2013" name="Genome Announc.">
        <title>Complete Genome Sequence of Carnobacterium gilichinskyi Strain WN1359T (DSM 27470T).</title>
        <authorList>
            <person name="Leonard M.T."/>
            <person name="Panayotova N."/>
            <person name="Farmerie W.G."/>
            <person name="Triplett E.W."/>
            <person name="Nicholson W.L."/>
        </authorList>
    </citation>
    <scope>NUCLEOTIDE SEQUENCE [LARGE SCALE GENOMIC DNA]</scope>
    <source>
        <strain evidence="5 6">WN1359</strain>
    </source>
</reference>
<dbReference type="GO" id="GO:0003700">
    <property type="term" value="F:DNA-binding transcription factor activity"/>
    <property type="evidence" value="ECO:0007669"/>
    <property type="project" value="InterPro"/>
</dbReference>
<evidence type="ECO:0000256" key="1">
    <source>
        <dbReference type="ARBA" id="ARBA00023015"/>
    </source>
</evidence>
<dbReference type="KEGG" id="caw:Q783_10500"/>
<keyword evidence="3" id="KW-0804">Transcription</keyword>
<keyword evidence="1" id="KW-0805">Transcription regulation</keyword>
<dbReference type="Gene3D" id="1.10.10.10">
    <property type="entry name" value="Winged helix-like DNA-binding domain superfamily/Winged helix DNA-binding domain"/>
    <property type="match status" value="1"/>
</dbReference>
<dbReference type="STRING" id="1266845.Q783_10500"/>
<dbReference type="GO" id="GO:0003677">
    <property type="term" value="F:DNA binding"/>
    <property type="evidence" value="ECO:0007669"/>
    <property type="project" value="UniProtKB-KW"/>
</dbReference>
<dbReference type="InterPro" id="IPR036388">
    <property type="entry name" value="WH-like_DNA-bd_sf"/>
</dbReference>
<dbReference type="Proteomes" id="UP000017469">
    <property type="component" value="Chromosome"/>
</dbReference>
<dbReference type="CDD" id="cd00090">
    <property type="entry name" value="HTH_ARSR"/>
    <property type="match status" value="1"/>
</dbReference>
<dbReference type="InterPro" id="IPR051081">
    <property type="entry name" value="HTH_MetalResp_TranReg"/>
</dbReference>
<dbReference type="InterPro" id="IPR001845">
    <property type="entry name" value="HTH_ArsR_DNA-bd_dom"/>
</dbReference>
<dbReference type="SUPFAM" id="SSF46785">
    <property type="entry name" value="Winged helix' DNA-binding domain"/>
    <property type="match status" value="1"/>
</dbReference>